<evidence type="ECO:0000256" key="7">
    <source>
        <dbReference type="ARBA" id="ARBA00022490"/>
    </source>
</evidence>
<evidence type="ECO:0000256" key="5">
    <source>
        <dbReference type="ARBA" id="ARBA00012807"/>
    </source>
</evidence>
<dbReference type="STRING" id="1802555.A2755_02715"/>
<dbReference type="GO" id="GO:0052906">
    <property type="term" value="F:tRNA (guanine(37)-N1)-methyltransferase activity"/>
    <property type="evidence" value="ECO:0007669"/>
    <property type="project" value="UniProtKB-UniRule"/>
</dbReference>
<evidence type="ECO:0000256" key="2">
    <source>
        <dbReference type="ARBA" id="ARBA00004496"/>
    </source>
</evidence>
<evidence type="ECO:0000259" key="18">
    <source>
        <dbReference type="Pfam" id="PF01746"/>
    </source>
</evidence>
<comment type="similarity">
    <text evidence="3 15 17">Belongs to the RNA methyltransferase TrmD family.</text>
</comment>
<dbReference type="InterPro" id="IPR002649">
    <property type="entry name" value="tRNA_m1G_MeTrfase_TrmD"/>
</dbReference>
<feature type="binding site" evidence="15 16">
    <location>
        <position position="117"/>
    </location>
    <ligand>
        <name>S-adenosyl-L-methionine</name>
        <dbReference type="ChEBI" id="CHEBI:59789"/>
    </ligand>
</feature>
<reference evidence="19 20" key="1">
    <citation type="journal article" date="2016" name="Nat. Commun.">
        <title>Thousands of microbial genomes shed light on interconnected biogeochemical processes in an aquifer system.</title>
        <authorList>
            <person name="Anantharaman K."/>
            <person name="Brown C.T."/>
            <person name="Hug L.A."/>
            <person name="Sharon I."/>
            <person name="Castelle C.J."/>
            <person name="Probst A.J."/>
            <person name="Thomas B.C."/>
            <person name="Singh A."/>
            <person name="Wilkins M.J."/>
            <person name="Karaoz U."/>
            <person name="Brodie E.L."/>
            <person name="Williams K.H."/>
            <person name="Hubbard S.S."/>
            <person name="Banfield J.F."/>
        </authorList>
    </citation>
    <scope>NUCLEOTIDE SEQUENCE [LARGE SCALE GENOMIC DNA]</scope>
</reference>
<organism evidence="19 20">
    <name type="scientific">Candidatus Wolfebacteria bacterium RIFCSPHIGHO2_01_FULL_48_22</name>
    <dbReference type="NCBI Taxonomy" id="1802555"/>
    <lineage>
        <taxon>Bacteria</taxon>
        <taxon>Candidatus Wolfeibacteriota</taxon>
    </lineage>
</organism>
<dbReference type="GO" id="GO:0002939">
    <property type="term" value="P:tRNA N1-guanine methylation"/>
    <property type="evidence" value="ECO:0007669"/>
    <property type="project" value="TreeGrafter"/>
</dbReference>
<dbReference type="EC" id="2.1.1.228" evidence="5 15"/>
<dbReference type="AlphaFoldDB" id="A0A1F8DRQ3"/>
<evidence type="ECO:0000256" key="9">
    <source>
        <dbReference type="ARBA" id="ARBA00022679"/>
    </source>
</evidence>
<comment type="subunit">
    <text evidence="4 15 17">Homodimer.</text>
</comment>
<feature type="domain" description="tRNA methyltransferase TRMD/TRM10-type" evidence="18">
    <location>
        <begin position="1"/>
        <end position="209"/>
    </location>
</feature>
<accession>A0A1F8DRQ3</accession>
<evidence type="ECO:0000256" key="8">
    <source>
        <dbReference type="ARBA" id="ARBA00022603"/>
    </source>
</evidence>
<dbReference type="HAMAP" id="MF_00605">
    <property type="entry name" value="TrmD"/>
    <property type="match status" value="1"/>
</dbReference>
<evidence type="ECO:0000313" key="19">
    <source>
        <dbReference type="EMBL" id="OGM91284.1"/>
    </source>
</evidence>
<evidence type="ECO:0000256" key="10">
    <source>
        <dbReference type="ARBA" id="ARBA00022691"/>
    </source>
</evidence>
<name>A0A1F8DRQ3_9BACT</name>
<comment type="subcellular location">
    <subcellularLocation>
        <location evidence="2 15 17">Cytoplasm</location>
    </subcellularLocation>
</comment>
<evidence type="ECO:0000256" key="4">
    <source>
        <dbReference type="ARBA" id="ARBA00011738"/>
    </source>
</evidence>
<gene>
    <name evidence="15" type="primary">trmD</name>
    <name evidence="19" type="ORF">A2755_02715</name>
</gene>
<evidence type="ECO:0000256" key="13">
    <source>
        <dbReference type="ARBA" id="ARBA00033392"/>
    </source>
</evidence>
<sequence>MRFHVITLLPKTIEEYANSSILGRAQKSKKISVKTYDLRKWGMGKYKKVDDRPFGGGPGMVMAVKPIYDAVSRIQNTVYRIPKRKTRVILFSTRGKLFTQKEAKRLAKYDDLILICGRYEGVDERVAKHIADEELSIGEYVLTGGEMPALAAIDAVSRLTPGVLGKNESLEDIKGSYPVYTRPEKFGRWRVPKTLLSGHHKNIDKWRRVE</sequence>
<keyword evidence="11 15" id="KW-0819">tRNA processing</keyword>
<dbReference type="Gene3D" id="3.40.1280.10">
    <property type="match status" value="1"/>
</dbReference>
<dbReference type="FunFam" id="3.40.1280.10:FF:000001">
    <property type="entry name" value="tRNA (guanine-N(1)-)-methyltransferase"/>
    <property type="match status" value="1"/>
</dbReference>
<dbReference type="EMBL" id="MGIP01000011">
    <property type="protein sequence ID" value="OGM91284.1"/>
    <property type="molecule type" value="Genomic_DNA"/>
</dbReference>
<dbReference type="InterPro" id="IPR029026">
    <property type="entry name" value="tRNA_m1G_MTases_N"/>
</dbReference>
<evidence type="ECO:0000256" key="3">
    <source>
        <dbReference type="ARBA" id="ARBA00007630"/>
    </source>
</evidence>
<evidence type="ECO:0000256" key="12">
    <source>
        <dbReference type="ARBA" id="ARBA00029736"/>
    </source>
</evidence>
<proteinExistence type="inferred from homology"/>
<evidence type="ECO:0000313" key="20">
    <source>
        <dbReference type="Proteomes" id="UP000177029"/>
    </source>
</evidence>
<dbReference type="InterPro" id="IPR016009">
    <property type="entry name" value="tRNA_MeTrfase_TRMD/TRM10"/>
</dbReference>
<comment type="catalytic activity">
    <reaction evidence="14 15 17">
        <text>guanosine(37) in tRNA + S-adenosyl-L-methionine = N(1)-methylguanosine(37) in tRNA + S-adenosyl-L-homocysteine + H(+)</text>
        <dbReference type="Rhea" id="RHEA:36899"/>
        <dbReference type="Rhea" id="RHEA-COMP:10145"/>
        <dbReference type="Rhea" id="RHEA-COMP:10147"/>
        <dbReference type="ChEBI" id="CHEBI:15378"/>
        <dbReference type="ChEBI" id="CHEBI:57856"/>
        <dbReference type="ChEBI" id="CHEBI:59789"/>
        <dbReference type="ChEBI" id="CHEBI:73542"/>
        <dbReference type="ChEBI" id="CHEBI:74269"/>
        <dbReference type="EC" id="2.1.1.228"/>
    </reaction>
</comment>
<evidence type="ECO:0000256" key="15">
    <source>
        <dbReference type="HAMAP-Rule" id="MF_00605"/>
    </source>
</evidence>
<evidence type="ECO:0000256" key="16">
    <source>
        <dbReference type="PIRSR" id="PIRSR000386-1"/>
    </source>
</evidence>
<comment type="caution">
    <text evidence="19">The sequence shown here is derived from an EMBL/GenBank/DDBJ whole genome shotgun (WGS) entry which is preliminary data.</text>
</comment>
<keyword evidence="7 15" id="KW-0963">Cytoplasm</keyword>
<protein>
    <recommendedName>
        <fullName evidence="6 15">tRNA (guanine-N(1)-)-methyltransferase</fullName>
        <ecNumber evidence="5 15">2.1.1.228</ecNumber>
    </recommendedName>
    <alternativeName>
        <fullName evidence="12 15">M1G-methyltransferase</fullName>
    </alternativeName>
    <alternativeName>
        <fullName evidence="13 15">tRNA [GM37] methyltransferase</fullName>
    </alternativeName>
</protein>
<dbReference type="CDD" id="cd18080">
    <property type="entry name" value="TrmD-like"/>
    <property type="match status" value="1"/>
</dbReference>
<keyword evidence="9 15" id="KW-0808">Transferase</keyword>
<evidence type="ECO:0000256" key="1">
    <source>
        <dbReference type="ARBA" id="ARBA00002634"/>
    </source>
</evidence>
<dbReference type="InterPro" id="IPR023148">
    <property type="entry name" value="tRNA_m1G_MeTrfase_C_sf"/>
</dbReference>
<evidence type="ECO:0000256" key="6">
    <source>
        <dbReference type="ARBA" id="ARBA00014679"/>
    </source>
</evidence>
<dbReference type="NCBIfam" id="TIGR00088">
    <property type="entry name" value="trmD"/>
    <property type="match status" value="1"/>
</dbReference>
<comment type="function">
    <text evidence="1 15 17">Specifically methylates guanosine-37 in various tRNAs.</text>
</comment>
<dbReference type="NCBIfam" id="NF000648">
    <property type="entry name" value="PRK00026.1"/>
    <property type="match status" value="1"/>
</dbReference>
<evidence type="ECO:0000256" key="14">
    <source>
        <dbReference type="ARBA" id="ARBA00047783"/>
    </source>
</evidence>
<evidence type="ECO:0000256" key="17">
    <source>
        <dbReference type="RuleBase" id="RU003464"/>
    </source>
</evidence>
<dbReference type="PIRSF" id="PIRSF000386">
    <property type="entry name" value="tRNA_mtase"/>
    <property type="match status" value="1"/>
</dbReference>
<keyword evidence="10 15" id="KW-0949">S-adenosyl-L-methionine</keyword>
<keyword evidence="8 15" id="KW-0489">Methyltransferase</keyword>
<comment type="caution">
    <text evidence="15">Lacks conserved residue(s) required for the propagation of feature annotation.</text>
</comment>
<dbReference type="GO" id="GO:0005829">
    <property type="term" value="C:cytosol"/>
    <property type="evidence" value="ECO:0007669"/>
    <property type="project" value="TreeGrafter"/>
</dbReference>
<dbReference type="Gene3D" id="1.10.1270.20">
    <property type="entry name" value="tRNA(m1g37)methyltransferase, domain 2"/>
    <property type="match status" value="1"/>
</dbReference>
<dbReference type="Pfam" id="PF01746">
    <property type="entry name" value="tRNA_m1G_MT"/>
    <property type="match status" value="1"/>
</dbReference>
<dbReference type="SUPFAM" id="SSF75217">
    <property type="entry name" value="alpha/beta knot"/>
    <property type="match status" value="1"/>
</dbReference>
<dbReference type="InterPro" id="IPR029028">
    <property type="entry name" value="Alpha/beta_knot_MTases"/>
</dbReference>
<dbReference type="Proteomes" id="UP000177029">
    <property type="component" value="Unassembled WGS sequence"/>
</dbReference>
<feature type="binding site" evidence="16">
    <location>
        <begin position="137"/>
        <end position="142"/>
    </location>
    <ligand>
        <name>S-adenosyl-L-methionine</name>
        <dbReference type="ChEBI" id="CHEBI:59789"/>
    </ligand>
</feature>
<evidence type="ECO:0000256" key="11">
    <source>
        <dbReference type="ARBA" id="ARBA00022694"/>
    </source>
</evidence>
<dbReference type="PANTHER" id="PTHR46417">
    <property type="entry name" value="TRNA (GUANINE-N(1)-)-METHYLTRANSFERASE"/>
    <property type="match status" value="1"/>
</dbReference>
<dbReference type="PANTHER" id="PTHR46417:SF1">
    <property type="entry name" value="TRNA (GUANINE-N(1)-)-METHYLTRANSFERASE"/>
    <property type="match status" value="1"/>
</dbReference>